<dbReference type="Pfam" id="PF13508">
    <property type="entry name" value="Acetyltransf_7"/>
    <property type="match status" value="1"/>
</dbReference>
<dbReference type="AlphaFoldDB" id="A0A2N3LI38"/>
<dbReference type="EMBL" id="PIQO01000012">
    <property type="protein sequence ID" value="PKR84244.1"/>
    <property type="molecule type" value="Genomic_DNA"/>
</dbReference>
<evidence type="ECO:0000259" key="1">
    <source>
        <dbReference type="PROSITE" id="PS51186"/>
    </source>
</evidence>
<organism evidence="2 3">
    <name type="scientific">Heyndrickxia camelliae</name>
    <dbReference type="NCBI Taxonomy" id="1707093"/>
    <lineage>
        <taxon>Bacteria</taxon>
        <taxon>Bacillati</taxon>
        <taxon>Bacillota</taxon>
        <taxon>Bacilli</taxon>
        <taxon>Bacillales</taxon>
        <taxon>Bacillaceae</taxon>
        <taxon>Heyndrickxia</taxon>
    </lineage>
</organism>
<dbReference type="SUPFAM" id="SSF55729">
    <property type="entry name" value="Acyl-CoA N-acyltransferases (Nat)"/>
    <property type="match status" value="1"/>
</dbReference>
<reference evidence="2 3" key="1">
    <citation type="submission" date="2017-11" db="EMBL/GenBank/DDBJ databases">
        <title>Bacillus camelliae sp. nov., isolated from pu'er tea.</title>
        <authorList>
            <person name="Niu L."/>
        </authorList>
    </citation>
    <scope>NUCLEOTIDE SEQUENCE [LARGE SCALE GENOMIC DNA]</scope>
    <source>
        <strain evidence="2 3">7578-1</strain>
    </source>
</reference>
<gene>
    <name evidence="2" type="ORF">CWO92_15695</name>
</gene>
<dbReference type="Proteomes" id="UP000233440">
    <property type="component" value="Unassembled WGS sequence"/>
</dbReference>
<accession>A0A2N3LI38</accession>
<feature type="domain" description="N-acetyltransferase" evidence="1">
    <location>
        <begin position="1"/>
        <end position="100"/>
    </location>
</feature>
<dbReference type="OrthoDB" id="9797178at2"/>
<protein>
    <recommendedName>
        <fullName evidence="1">N-acetyltransferase domain-containing protein</fullName>
    </recommendedName>
</protein>
<dbReference type="GO" id="GO:0016747">
    <property type="term" value="F:acyltransferase activity, transferring groups other than amino-acyl groups"/>
    <property type="evidence" value="ECO:0007669"/>
    <property type="project" value="InterPro"/>
</dbReference>
<dbReference type="InterPro" id="IPR000182">
    <property type="entry name" value="GNAT_dom"/>
</dbReference>
<dbReference type="PROSITE" id="PS51186">
    <property type="entry name" value="GNAT"/>
    <property type="match status" value="1"/>
</dbReference>
<proteinExistence type="predicted"/>
<dbReference type="InterPro" id="IPR016181">
    <property type="entry name" value="Acyl_CoA_acyltransferase"/>
</dbReference>
<sequence length="103" mass="11230">MYSERSLVAVKEADIIGHILFSQIFIETYDGVITTIGLAPMAAKPEFQGIGIGTALVKAGLEACRVLGYSHVFVLGHPEFYPKFGFLPSQSTFGMECPYPVQD</sequence>
<comment type="caution">
    <text evidence="2">The sequence shown here is derived from an EMBL/GenBank/DDBJ whole genome shotgun (WGS) entry which is preliminary data.</text>
</comment>
<name>A0A2N3LI38_9BACI</name>
<dbReference type="CDD" id="cd04301">
    <property type="entry name" value="NAT_SF"/>
    <property type="match status" value="1"/>
</dbReference>
<evidence type="ECO:0000313" key="3">
    <source>
        <dbReference type="Proteomes" id="UP000233440"/>
    </source>
</evidence>
<evidence type="ECO:0000313" key="2">
    <source>
        <dbReference type="EMBL" id="PKR84244.1"/>
    </source>
</evidence>
<keyword evidence="3" id="KW-1185">Reference proteome</keyword>
<dbReference type="Gene3D" id="3.40.630.30">
    <property type="match status" value="1"/>
</dbReference>